<sequence>MLLILDNISKSYGSKKVLSRISAQFTPGLYGLLGANGTGKTTLLNIISQFTVPDSGEISLNHQQQPKNFYQNIGFLPQQFNYYQQFSGLEFLLYMAALKNVKRKKALVEADRLLKLVGLYDVRKKKIASYSGGMKQRLGIAQALINDPLLLILDEPTVGLDPKERVKFRNIISDLSEQKIIILSTHIVSDVEAVAKEVILLKHGQFIEKGSVDQLVQTMIGKVWEIPVATESAPAFLTDYAVVNEKIVKNNRILRVVSDESPCYQANPVSPTLEDLYIYHFREE</sequence>
<dbReference type="OMA" id="RNEVWDE"/>
<accession>A0A2X3SYR1</accession>
<dbReference type="Gene3D" id="3.40.50.300">
    <property type="entry name" value="P-loop containing nucleotide triphosphate hydrolases"/>
    <property type="match status" value="1"/>
</dbReference>
<evidence type="ECO:0000256" key="2">
    <source>
        <dbReference type="ARBA" id="ARBA00022448"/>
    </source>
</evidence>
<dbReference type="STRING" id="1051072.SeseC_01262"/>
<dbReference type="EC" id="3.6.3.-" evidence="6"/>
<dbReference type="PANTHER" id="PTHR43335:SF2">
    <property type="entry name" value="ABC TRANSPORTER, ATP-BINDING PROTEIN"/>
    <property type="match status" value="1"/>
</dbReference>
<dbReference type="GO" id="GO:0016887">
    <property type="term" value="F:ATP hydrolysis activity"/>
    <property type="evidence" value="ECO:0007669"/>
    <property type="project" value="InterPro"/>
</dbReference>
<dbReference type="AlphaFoldDB" id="A0A2X3SYR1"/>
<keyword evidence="6" id="KW-0378">Hydrolase</keyword>
<dbReference type="InterPro" id="IPR017871">
    <property type="entry name" value="ABC_transporter-like_CS"/>
</dbReference>
<evidence type="ECO:0000313" key="7">
    <source>
        <dbReference type="Proteomes" id="UP000269903"/>
    </source>
</evidence>
<feature type="domain" description="ABC transporter" evidence="5">
    <location>
        <begin position="3"/>
        <end position="228"/>
    </location>
</feature>
<dbReference type="PANTHER" id="PTHR43335">
    <property type="entry name" value="ABC TRANSPORTER, ATP-BINDING PROTEIN"/>
    <property type="match status" value="1"/>
</dbReference>
<dbReference type="InterPro" id="IPR027417">
    <property type="entry name" value="P-loop_NTPase"/>
</dbReference>
<reference evidence="6 7" key="1">
    <citation type="submission" date="2018-12" db="EMBL/GenBank/DDBJ databases">
        <authorList>
            <consortium name="Pathogen Informatics"/>
        </authorList>
    </citation>
    <scope>NUCLEOTIDE SEQUENCE [LARGE SCALE GENOMIC DNA]</scope>
    <source>
        <strain evidence="6 7">NCTC6180</strain>
    </source>
</reference>
<name>A0A2X3SYR1_STRSZ</name>
<keyword evidence="3" id="KW-0547">Nucleotide-binding</keyword>
<dbReference type="Pfam" id="PF00005">
    <property type="entry name" value="ABC_tran"/>
    <property type="match status" value="1"/>
</dbReference>
<gene>
    <name evidence="6" type="primary">drrA_2</name>
    <name evidence="6" type="ORF">NCTC6180_00794</name>
</gene>
<evidence type="ECO:0000259" key="5">
    <source>
        <dbReference type="PROSITE" id="PS50893"/>
    </source>
</evidence>
<proteinExistence type="inferred from homology"/>
<evidence type="ECO:0000256" key="3">
    <source>
        <dbReference type="ARBA" id="ARBA00022741"/>
    </source>
</evidence>
<dbReference type="PROSITE" id="PS00211">
    <property type="entry name" value="ABC_TRANSPORTER_1"/>
    <property type="match status" value="1"/>
</dbReference>
<comment type="similarity">
    <text evidence="1">Belongs to the ABC transporter superfamily.</text>
</comment>
<evidence type="ECO:0000256" key="1">
    <source>
        <dbReference type="ARBA" id="ARBA00005417"/>
    </source>
</evidence>
<dbReference type="SUPFAM" id="SSF52540">
    <property type="entry name" value="P-loop containing nucleoside triphosphate hydrolases"/>
    <property type="match status" value="1"/>
</dbReference>
<evidence type="ECO:0000256" key="4">
    <source>
        <dbReference type="ARBA" id="ARBA00022840"/>
    </source>
</evidence>
<keyword evidence="4 6" id="KW-0067">ATP-binding</keyword>
<dbReference type="SMART" id="SM00382">
    <property type="entry name" value="AAA"/>
    <property type="match status" value="1"/>
</dbReference>
<dbReference type="EMBL" id="LR134317">
    <property type="protein sequence ID" value="VEF06424.1"/>
    <property type="molecule type" value="Genomic_DNA"/>
</dbReference>
<keyword evidence="2" id="KW-0813">Transport</keyword>
<dbReference type="CDD" id="cd03264">
    <property type="entry name" value="ABC_drug_resistance_like"/>
    <property type="match status" value="1"/>
</dbReference>
<evidence type="ECO:0000313" key="6">
    <source>
        <dbReference type="EMBL" id="VEF06424.1"/>
    </source>
</evidence>
<dbReference type="GO" id="GO:0005524">
    <property type="term" value="F:ATP binding"/>
    <property type="evidence" value="ECO:0007669"/>
    <property type="project" value="UniProtKB-KW"/>
</dbReference>
<dbReference type="InterPro" id="IPR003439">
    <property type="entry name" value="ABC_transporter-like_ATP-bd"/>
</dbReference>
<dbReference type="PROSITE" id="PS50893">
    <property type="entry name" value="ABC_TRANSPORTER_2"/>
    <property type="match status" value="1"/>
</dbReference>
<organism evidence="6 7">
    <name type="scientific">Streptococcus equi subsp. zooepidemicus</name>
    <dbReference type="NCBI Taxonomy" id="40041"/>
    <lineage>
        <taxon>Bacteria</taxon>
        <taxon>Bacillati</taxon>
        <taxon>Bacillota</taxon>
        <taxon>Bacilli</taxon>
        <taxon>Lactobacillales</taxon>
        <taxon>Streptococcaceae</taxon>
        <taxon>Streptococcus</taxon>
    </lineage>
</organism>
<protein>
    <submittedName>
        <fullName evidence="6">ABC transporter ATP-binding protein</fullName>
        <ecNumber evidence="6">3.6.3.-</ecNumber>
    </submittedName>
</protein>
<dbReference type="Proteomes" id="UP000269903">
    <property type="component" value="Chromosome"/>
</dbReference>
<dbReference type="RefSeq" id="WP_012515593.1">
    <property type="nucleotide sequence ID" value="NC_012470.1"/>
</dbReference>
<dbReference type="InterPro" id="IPR003593">
    <property type="entry name" value="AAA+_ATPase"/>
</dbReference>